<name>A0ABU3Q3G3_9SPHN</name>
<protein>
    <recommendedName>
        <fullName evidence="3">Lipoprotein</fullName>
    </recommendedName>
</protein>
<gene>
    <name evidence="1" type="ORF">RQX22_03160</name>
</gene>
<evidence type="ECO:0000313" key="2">
    <source>
        <dbReference type="Proteomes" id="UP001259572"/>
    </source>
</evidence>
<dbReference type="Proteomes" id="UP001259572">
    <property type="component" value="Unassembled WGS sequence"/>
</dbReference>
<reference evidence="1 2" key="1">
    <citation type="submission" date="2023-05" db="EMBL/GenBank/DDBJ databases">
        <authorList>
            <person name="Guo Y."/>
        </authorList>
    </citation>
    <scope>NUCLEOTIDE SEQUENCE [LARGE SCALE GENOMIC DNA]</scope>
    <source>
        <strain evidence="1 2">GR2756</strain>
    </source>
</reference>
<evidence type="ECO:0008006" key="3">
    <source>
        <dbReference type="Google" id="ProtNLM"/>
    </source>
</evidence>
<accession>A0ABU3Q3G3</accession>
<keyword evidence="2" id="KW-1185">Reference proteome</keyword>
<dbReference type="EMBL" id="JAVUPU010000002">
    <property type="protein sequence ID" value="MDT9597945.1"/>
    <property type="molecule type" value="Genomic_DNA"/>
</dbReference>
<organism evidence="1 2">
    <name type="scientific">Sphingosinicella rhizophila</name>
    <dbReference type="NCBI Taxonomy" id="3050082"/>
    <lineage>
        <taxon>Bacteria</taxon>
        <taxon>Pseudomonadati</taxon>
        <taxon>Pseudomonadota</taxon>
        <taxon>Alphaproteobacteria</taxon>
        <taxon>Sphingomonadales</taxon>
        <taxon>Sphingosinicellaceae</taxon>
        <taxon>Sphingosinicella</taxon>
    </lineage>
</organism>
<dbReference type="RefSeq" id="WP_315723598.1">
    <property type="nucleotide sequence ID" value="NZ_JAVUPU010000002.1"/>
</dbReference>
<comment type="caution">
    <text evidence="1">The sequence shown here is derived from an EMBL/GenBank/DDBJ whole genome shotgun (WGS) entry which is preliminary data.</text>
</comment>
<evidence type="ECO:0000313" key="1">
    <source>
        <dbReference type="EMBL" id="MDT9597945.1"/>
    </source>
</evidence>
<proteinExistence type="predicted"/>
<sequence>MSNHLPLAATIAALTLASCGPKAIMLPEDPIDRAATCGVVAAAEARTATDIREVLPFEAQSRIVHFPLLAGSAGGAFSGEAATRTSARMAELEGGITGGKWEDLIPQCRAAYLETAKAQLALPENRFEAQLGCNQLADFMVTALAEQEMDYGNELSEYRDLERRLEQPLVPGLRARAGVEPAAQKAVRNEALAAFARLGPPIAVLKLCVDRFGEKGR</sequence>